<dbReference type="RefSeq" id="WP_358131550.1">
    <property type="nucleotide sequence ID" value="NZ_JBFALK010000003.1"/>
</dbReference>
<gene>
    <name evidence="2" type="ORF">AB0I59_08930</name>
</gene>
<dbReference type="Proteomes" id="UP001551675">
    <property type="component" value="Unassembled WGS sequence"/>
</dbReference>
<dbReference type="SUPFAM" id="SSF53474">
    <property type="entry name" value="alpha/beta-Hydrolases"/>
    <property type="match status" value="1"/>
</dbReference>
<accession>A0ABV3GAT6</accession>
<dbReference type="PANTHER" id="PTHR43798:SF33">
    <property type="entry name" value="HYDROLASE, PUTATIVE (AFU_ORTHOLOGUE AFUA_2G14860)-RELATED"/>
    <property type="match status" value="1"/>
</dbReference>
<dbReference type="GO" id="GO:0016787">
    <property type="term" value="F:hydrolase activity"/>
    <property type="evidence" value="ECO:0007669"/>
    <property type="project" value="UniProtKB-KW"/>
</dbReference>
<dbReference type="Pfam" id="PF12697">
    <property type="entry name" value="Abhydrolase_6"/>
    <property type="match status" value="1"/>
</dbReference>
<evidence type="ECO:0000313" key="3">
    <source>
        <dbReference type="Proteomes" id="UP001551675"/>
    </source>
</evidence>
<dbReference type="PIRSF" id="PIRSF017388">
    <property type="entry name" value="Esterase_lipase"/>
    <property type="match status" value="1"/>
</dbReference>
<evidence type="ECO:0000313" key="2">
    <source>
        <dbReference type="EMBL" id="MEV0968745.1"/>
    </source>
</evidence>
<keyword evidence="2" id="KW-0378">Hydrolase</keyword>
<dbReference type="InterPro" id="IPR012354">
    <property type="entry name" value="Esterase_lipase"/>
</dbReference>
<dbReference type="InterPro" id="IPR029058">
    <property type="entry name" value="AB_hydrolase_fold"/>
</dbReference>
<dbReference type="Gene3D" id="3.40.50.1820">
    <property type="entry name" value="alpha/beta hydrolase"/>
    <property type="match status" value="1"/>
</dbReference>
<protein>
    <submittedName>
        <fullName evidence="2">Alpha/beta fold hydrolase</fullName>
    </submittedName>
</protein>
<dbReference type="PANTHER" id="PTHR43798">
    <property type="entry name" value="MONOACYLGLYCEROL LIPASE"/>
    <property type="match status" value="1"/>
</dbReference>
<reference evidence="2 3" key="1">
    <citation type="submission" date="2024-06" db="EMBL/GenBank/DDBJ databases">
        <title>The Natural Products Discovery Center: Release of the First 8490 Sequenced Strains for Exploring Actinobacteria Biosynthetic Diversity.</title>
        <authorList>
            <person name="Kalkreuter E."/>
            <person name="Kautsar S.A."/>
            <person name="Yang D."/>
            <person name="Bader C.D."/>
            <person name="Teijaro C.N."/>
            <person name="Fluegel L."/>
            <person name="Davis C.M."/>
            <person name="Simpson J.R."/>
            <person name="Lauterbach L."/>
            <person name="Steele A.D."/>
            <person name="Gui C."/>
            <person name="Meng S."/>
            <person name="Li G."/>
            <person name="Viehrig K."/>
            <person name="Ye F."/>
            <person name="Su P."/>
            <person name="Kiefer A.F."/>
            <person name="Nichols A."/>
            <person name="Cepeda A.J."/>
            <person name="Yan W."/>
            <person name="Fan B."/>
            <person name="Jiang Y."/>
            <person name="Adhikari A."/>
            <person name="Zheng C.-J."/>
            <person name="Schuster L."/>
            <person name="Cowan T.M."/>
            <person name="Smanski M.J."/>
            <person name="Chevrette M.G."/>
            <person name="De Carvalho L.P.S."/>
            <person name="Shen B."/>
        </authorList>
    </citation>
    <scope>NUCLEOTIDE SEQUENCE [LARGE SCALE GENOMIC DNA]</scope>
    <source>
        <strain evidence="2 3">NPDC050100</strain>
    </source>
</reference>
<organism evidence="2 3">
    <name type="scientific">Microtetraspora glauca</name>
    <dbReference type="NCBI Taxonomy" id="1996"/>
    <lineage>
        <taxon>Bacteria</taxon>
        <taxon>Bacillati</taxon>
        <taxon>Actinomycetota</taxon>
        <taxon>Actinomycetes</taxon>
        <taxon>Streptosporangiales</taxon>
        <taxon>Streptosporangiaceae</taxon>
        <taxon>Microtetraspora</taxon>
    </lineage>
</organism>
<evidence type="ECO:0000259" key="1">
    <source>
        <dbReference type="Pfam" id="PF12697"/>
    </source>
</evidence>
<keyword evidence="3" id="KW-1185">Reference proteome</keyword>
<feature type="domain" description="AB hydrolase-1" evidence="1">
    <location>
        <begin position="19"/>
        <end position="230"/>
    </location>
</feature>
<comment type="caution">
    <text evidence="2">The sequence shown here is derived from an EMBL/GenBank/DDBJ whole genome shotgun (WGS) entry which is preliminary data.</text>
</comment>
<name>A0ABV3GAT6_MICGL</name>
<dbReference type="EMBL" id="JBFALK010000003">
    <property type="protein sequence ID" value="MEV0968745.1"/>
    <property type="molecule type" value="Genomic_DNA"/>
</dbReference>
<proteinExistence type="predicted"/>
<dbReference type="InterPro" id="IPR050266">
    <property type="entry name" value="AB_hydrolase_sf"/>
</dbReference>
<dbReference type="InterPro" id="IPR000073">
    <property type="entry name" value="AB_hydrolase_1"/>
</dbReference>
<sequence>MPLLPGAEPYQHDGGEIGVLLCHGFTGSPQSLRPWGEYLAAAGLTVSLPRLPGHGTTWQEMSRTRWEDWYAELDKSFADLRGACAEVFVMGLSMGGCMALRLAEVHGEAVRGVVVVNPSVVNDVPLLRMAPVLKLFLRSVPGVAGDIKKEGAVEIGYGRTPVRAAATLPRFWKLVQADLDRITQPVLVYRSPQDHVVKPASVEFLRERMGNNLEIRELLDSYHVATLDNDASAIFAGSLDFISAHASVPLTKDS</sequence>